<protein>
    <recommendedName>
        <fullName evidence="3">DUF218 domain-containing protein</fullName>
    </recommendedName>
</protein>
<comment type="caution">
    <text evidence="1">The sequence shown here is derived from an EMBL/GenBank/DDBJ whole genome shotgun (WGS) entry which is preliminary data.</text>
</comment>
<evidence type="ECO:0000313" key="1">
    <source>
        <dbReference type="EMBL" id="RFT47040.1"/>
    </source>
</evidence>
<reference evidence="1 2" key="1">
    <citation type="submission" date="2017-07" db="EMBL/GenBank/DDBJ databases">
        <authorList>
            <person name="Sun Z.S."/>
            <person name="Albrecht U."/>
            <person name="Echele G."/>
            <person name="Lee C.C."/>
        </authorList>
    </citation>
    <scope>NUCLEOTIDE SEQUENCE [LARGE SCALE GENOMIC DNA]</scope>
    <source>
        <strain evidence="1 2">P16-029</strain>
    </source>
</reference>
<gene>
    <name evidence="1" type="ORF">CHT91_00295</name>
</gene>
<proteinExistence type="predicted"/>
<sequence>MLVLLVVAEVPLAIGVLRPRLEPVPRRTDVVYAIGPADFHMAQARDLMRRTGASTLVVTISVDPRTGEEYRKDFCDPSPHWKVICLVPDPYTIRGEVATLRDLAARHHWSDAVVLTDPPHVTRTRMWMDRCAAIPVTVVEATDRASRHVNLRGVAYQSAGWVVGQVQSCP</sequence>
<dbReference type="EMBL" id="NOWI01000001">
    <property type="protein sequence ID" value="RFT47040.1"/>
    <property type="molecule type" value="Genomic_DNA"/>
</dbReference>
<dbReference type="Proteomes" id="UP000259211">
    <property type="component" value="Unassembled WGS sequence"/>
</dbReference>
<evidence type="ECO:0008006" key="3">
    <source>
        <dbReference type="Google" id="ProtNLM"/>
    </source>
</evidence>
<name>A0A3E2DNU5_9ACTN</name>
<evidence type="ECO:0000313" key="2">
    <source>
        <dbReference type="Proteomes" id="UP000259211"/>
    </source>
</evidence>
<accession>A0A3E2DNU5</accession>
<organism evidence="1 2">
    <name type="scientific">Cutibacterium avidum</name>
    <dbReference type="NCBI Taxonomy" id="33010"/>
    <lineage>
        <taxon>Bacteria</taxon>
        <taxon>Bacillati</taxon>
        <taxon>Actinomycetota</taxon>
        <taxon>Actinomycetes</taxon>
        <taxon>Propionibacteriales</taxon>
        <taxon>Propionibacteriaceae</taxon>
        <taxon>Cutibacterium</taxon>
    </lineage>
</organism>
<dbReference type="AlphaFoldDB" id="A0A3E2DNU5"/>